<dbReference type="CDD" id="cd00861">
    <property type="entry name" value="ProRS_anticodon_short"/>
    <property type="match status" value="1"/>
</dbReference>
<evidence type="ECO:0000259" key="13">
    <source>
        <dbReference type="PROSITE" id="PS50862"/>
    </source>
</evidence>
<evidence type="ECO:0000256" key="9">
    <source>
        <dbReference type="ARBA" id="ARBA00022917"/>
    </source>
</evidence>
<dbReference type="InterPro" id="IPR004154">
    <property type="entry name" value="Anticodon-bd"/>
</dbReference>
<dbReference type="NCBIfam" id="NF006625">
    <property type="entry name" value="PRK09194.1"/>
    <property type="match status" value="1"/>
</dbReference>
<evidence type="ECO:0000313" key="14">
    <source>
        <dbReference type="EMBL" id="CAB4680995.1"/>
    </source>
</evidence>
<sequence length="587" mass="64199">MPIRLSTLFLRTLREDPSEAEVDSHKLLLRAGYIRRAAPGVYTWLPLGLLVKAKVEQIVREEMNRSGAQEVFFPALLPREPFEATNRWTEYGDNLFRLQDRKKADYLLAPTHEEMFTLLVKDLYNSYKDLPVCLYQIQNKYRDEARPRAGLLRGREFVMKDAYSFDVTDEGLRNAYQSQRDAYERIFTRLGVEYVIVKADAGAMGGSASEEFLSPSPIGEDTFVRSAGGYAANVEAVKTVAPEAKSFDGLPAAKVHPSPNTPTIATLVDLANAQVPREDGRKWTAADTLKNVVLALTSPEGKRSLVVVGVPGDRDVDAKRAEAAFSPNEVEAANEEDFERNPELVKGYIGPVKNAKAVLGLEGTSKIRYLLDPRVVDGTAWITGANENEKHVFDLVKGRDFSADGVVDIADVRAGDPAPDGSGPLELARGIEIGHVFQLGRKYAEALGLQVLDENGKLVTVTMGSYGIGVTRLVAVLAEANRDDKGLIWPGSVSPADVYIVAAGKDNHVYEAAEKLAAEFEAAGKTVMLDDRQKVSPGVKFSDAELIGVPNVIICGKGLENAEVDLWNRRSGDRRSVPLNSVVAELV</sequence>
<comment type="subunit">
    <text evidence="2">Homodimer.</text>
</comment>
<gene>
    <name evidence="14" type="ORF">UFOPK2370_00281</name>
</gene>
<keyword evidence="5" id="KW-0963">Cytoplasm</keyword>
<dbReference type="SUPFAM" id="SSF52954">
    <property type="entry name" value="Class II aaRS ABD-related"/>
    <property type="match status" value="1"/>
</dbReference>
<dbReference type="SUPFAM" id="SSF55826">
    <property type="entry name" value="YbaK/ProRS associated domain"/>
    <property type="match status" value="1"/>
</dbReference>
<evidence type="ECO:0000256" key="7">
    <source>
        <dbReference type="ARBA" id="ARBA00022741"/>
    </source>
</evidence>
<dbReference type="InterPro" id="IPR050062">
    <property type="entry name" value="Pro-tRNA_synthetase"/>
</dbReference>
<keyword evidence="7" id="KW-0547">Nucleotide-binding</keyword>
<reference evidence="14" key="1">
    <citation type="submission" date="2020-05" db="EMBL/GenBank/DDBJ databases">
        <authorList>
            <person name="Chiriac C."/>
            <person name="Salcher M."/>
            <person name="Ghai R."/>
            <person name="Kavagutti S V."/>
        </authorList>
    </citation>
    <scope>NUCLEOTIDE SEQUENCE</scope>
</reference>
<feature type="domain" description="Aminoacyl-transfer RNA synthetases class-II family profile" evidence="13">
    <location>
        <begin position="35"/>
        <end position="490"/>
    </location>
</feature>
<dbReference type="CDD" id="cd00779">
    <property type="entry name" value="ProRS_core_prok"/>
    <property type="match status" value="1"/>
</dbReference>
<dbReference type="GO" id="GO:0005829">
    <property type="term" value="C:cytosol"/>
    <property type="evidence" value="ECO:0007669"/>
    <property type="project" value="TreeGrafter"/>
</dbReference>
<evidence type="ECO:0000256" key="1">
    <source>
        <dbReference type="ARBA" id="ARBA00004496"/>
    </source>
</evidence>
<dbReference type="InterPro" id="IPR004500">
    <property type="entry name" value="Pro-tRNA-synth_IIa_bac-type"/>
</dbReference>
<dbReference type="InterPro" id="IPR044140">
    <property type="entry name" value="ProRS_anticodon_short"/>
</dbReference>
<keyword evidence="9" id="KW-0648">Protein biosynthesis</keyword>
<dbReference type="FunFam" id="3.30.930.10:FF:000066">
    <property type="entry name" value="Proline--tRNA ligase"/>
    <property type="match status" value="1"/>
</dbReference>
<dbReference type="InterPro" id="IPR002314">
    <property type="entry name" value="aa-tRNA-synt_IIb"/>
</dbReference>
<evidence type="ECO:0000256" key="8">
    <source>
        <dbReference type="ARBA" id="ARBA00022840"/>
    </source>
</evidence>
<dbReference type="InterPro" id="IPR036754">
    <property type="entry name" value="YbaK/aa-tRNA-synt-asso_dom_sf"/>
</dbReference>
<dbReference type="Gene3D" id="3.40.50.800">
    <property type="entry name" value="Anticodon-binding domain"/>
    <property type="match status" value="1"/>
</dbReference>
<organism evidence="14">
    <name type="scientific">freshwater metagenome</name>
    <dbReference type="NCBI Taxonomy" id="449393"/>
    <lineage>
        <taxon>unclassified sequences</taxon>
        <taxon>metagenomes</taxon>
        <taxon>ecological metagenomes</taxon>
    </lineage>
</organism>
<dbReference type="GO" id="GO:0006433">
    <property type="term" value="P:prolyl-tRNA aminoacylation"/>
    <property type="evidence" value="ECO:0007669"/>
    <property type="project" value="InterPro"/>
</dbReference>
<evidence type="ECO:0000256" key="4">
    <source>
        <dbReference type="ARBA" id="ARBA00019110"/>
    </source>
</evidence>
<dbReference type="InterPro" id="IPR036621">
    <property type="entry name" value="Anticodon-bd_dom_sf"/>
</dbReference>
<dbReference type="EMBL" id="CAEZXK010000004">
    <property type="protein sequence ID" value="CAB4680995.1"/>
    <property type="molecule type" value="Genomic_DNA"/>
</dbReference>
<dbReference type="Gene3D" id="3.30.930.10">
    <property type="entry name" value="Bira Bifunctional Protein, Domain 2"/>
    <property type="match status" value="2"/>
</dbReference>
<name>A0A6J6N7Y3_9ZZZZ</name>
<dbReference type="PROSITE" id="PS50862">
    <property type="entry name" value="AA_TRNA_LIGASE_II"/>
    <property type="match status" value="1"/>
</dbReference>
<dbReference type="GO" id="GO:0005524">
    <property type="term" value="F:ATP binding"/>
    <property type="evidence" value="ECO:0007669"/>
    <property type="project" value="UniProtKB-KW"/>
</dbReference>
<keyword evidence="6" id="KW-0436">Ligase</keyword>
<evidence type="ECO:0000256" key="6">
    <source>
        <dbReference type="ARBA" id="ARBA00022598"/>
    </source>
</evidence>
<dbReference type="AlphaFoldDB" id="A0A6J6N7Y3"/>
<dbReference type="Gene3D" id="3.90.960.10">
    <property type="entry name" value="YbaK/aminoacyl-tRNA synthetase-associated domain"/>
    <property type="match status" value="1"/>
</dbReference>
<dbReference type="InterPro" id="IPR002316">
    <property type="entry name" value="Pro-tRNA-ligase_IIa"/>
</dbReference>
<comment type="catalytic activity">
    <reaction evidence="12">
        <text>tRNA(Pro) + L-proline + ATP = L-prolyl-tRNA(Pro) + AMP + diphosphate</text>
        <dbReference type="Rhea" id="RHEA:14305"/>
        <dbReference type="Rhea" id="RHEA-COMP:9700"/>
        <dbReference type="Rhea" id="RHEA-COMP:9702"/>
        <dbReference type="ChEBI" id="CHEBI:30616"/>
        <dbReference type="ChEBI" id="CHEBI:33019"/>
        <dbReference type="ChEBI" id="CHEBI:60039"/>
        <dbReference type="ChEBI" id="CHEBI:78442"/>
        <dbReference type="ChEBI" id="CHEBI:78532"/>
        <dbReference type="ChEBI" id="CHEBI:456215"/>
        <dbReference type="EC" id="6.1.1.15"/>
    </reaction>
</comment>
<protein>
    <recommendedName>
        <fullName evidence="4">Proline--tRNA ligase</fullName>
        <ecNumber evidence="3">6.1.1.15</ecNumber>
    </recommendedName>
    <alternativeName>
        <fullName evidence="11">Prolyl-tRNA synthetase</fullName>
    </alternativeName>
</protein>
<accession>A0A6J6N7Y3</accession>
<dbReference type="SUPFAM" id="SSF55681">
    <property type="entry name" value="Class II aaRS and biotin synthetases"/>
    <property type="match status" value="1"/>
</dbReference>
<dbReference type="PANTHER" id="PTHR42753:SF2">
    <property type="entry name" value="PROLINE--TRNA LIGASE"/>
    <property type="match status" value="1"/>
</dbReference>
<dbReference type="Pfam" id="PF00587">
    <property type="entry name" value="tRNA-synt_2b"/>
    <property type="match status" value="1"/>
</dbReference>
<evidence type="ECO:0000256" key="10">
    <source>
        <dbReference type="ARBA" id="ARBA00023146"/>
    </source>
</evidence>
<evidence type="ECO:0000256" key="5">
    <source>
        <dbReference type="ARBA" id="ARBA00022490"/>
    </source>
</evidence>
<evidence type="ECO:0000256" key="12">
    <source>
        <dbReference type="ARBA" id="ARBA00047671"/>
    </source>
</evidence>
<keyword evidence="10" id="KW-0030">Aminoacyl-tRNA synthetase</keyword>
<dbReference type="NCBIfam" id="TIGR00409">
    <property type="entry name" value="proS_fam_II"/>
    <property type="match status" value="1"/>
</dbReference>
<dbReference type="InterPro" id="IPR007214">
    <property type="entry name" value="YbaK/aa-tRNA-synth-assoc-dom"/>
</dbReference>
<dbReference type="GO" id="GO:0004827">
    <property type="term" value="F:proline-tRNA ligase activity"/>
    <property type="evidence" value="ECO:0007669"/>
    <property type="project" value="UniProtKB-EC"/>
</dbReference>
<dbReference type="FunFam" id="3.30.930.10:FF:000065">
    <property type="entry name" value="Proline--tRNA ligase"/>
    <property type="match status" value="1"/>
</dbReference>
<dbReference type="InterPro" id="IPR033730">
    <property type="entry name" value="ProRS_core_prok"/>
</dbReference>
<evidence type="ECO:0000256" key="11">
    <source>
        <dbReference type="ARBA" id="ARBA00029731"/>
    </source>
</evidence>
<dbReference type="GO" id="GO:0002161">
    <property type="term" value="F:aminoacyl-tRNA deacylase activity"/>
    <property type="evidence" value="ECO:0007669"/>
    <property type="project" value="InterPro"/>
</dbReference>
<dbReference type="InterPro" id="IPR023717">
    <property type="entry name" value="Pro-tRNA-Synthase_IIa_type1"/>
</dbReference>
<dbReference type="HAMAP" id="MF_01569">
    <property type="entry name" value="Pro_tRNA_synth_type1"/>
    <property type="match status" value="1"/>
</dbReference>
<dbReference type="InterPro" id="IPR045864">
    <property type="entry name" value="aa-tRNA-synth_II/BPL/LPL"/>
</dbReference>
<keyword evidence="8" id="KW-0067">ATP-binding</keyword>
<dbReference type="PRINTS" id="PR01046">
    <property type="entry name" value="TRNASYNTHPRO"/>
</dbReference>
<dbReference type="Pfam" id="PF03129">
    <property type="entry name" value="HGTP_anticodon"/>
    <property type="match status" value="1"/>
</dbReference>
<dbReference type="EC" id="6.1.1.15" evidence="3"/>
<evidence type="ECO:0000256" key="3">
    <source>
        <dbReference type="ARBA" id="ARBA00012831"/>
    </source>
</evidence>
<comment type="subcellular location">
    <subcellularLocation>
        <location evidence="1">Cytoplasm</location>
    </subcellularLocation>
</comment>
<proteinExistence type="inferred from homology"/>
<dbReference type="PANTHER" id="PTHR42753">
    <property type="entry name" value="MITOCHONDRIAL RIBOSOME PROTEIN L39/PROLYL-TRNA LIGASE FAMILY MEMBER"/>
    <property type="match status" value="1"/>
</dbReference>
<evidence type="ECO:0000256" key="2">
    <source>
        <dbReference type="ARBA" id="ARBA00011738"/>
    </source>
</evidence>
<dbReference type="InterPro" id="IPR006195">
    <property type="entry name" value="aa-tRNA-synth_II"/>
</dbReference>
<dbReference type="Pfam" id="PF04073">
    <property type="entry name" value="tRNA_edit"/>
    <property type="match status" value="1"/>
</dbReference>